<comment type="caution">
    <text evidence="1">The sequence shown here is derived from an EMBL/GenBank/DDBJ whole genome shotgun (WGS) entry which is preliminary data.</text>
</comment>
<name>A0A4D9F6J5_9SAUR</name>
<reference evidence="1 2" key="2">
    <citation type="submission" date="2019-04" db="EMBL/GenBank/DDBJ databases">
        <title>The genome sequence of big-headed turtle.</title>
        <authorList>
            <person name="Gong S."/>
        </authorList>
    </citation>
    <scope>NUCLEOTIDE SEQUENCE [LARGE SCALE GENOMIC DNA]</scope>
    <source>
        <strain evidence="1">DO16091913</strain>
        <tissue evidence="1">Muscle</tissue>
    </source>
</reference>
<protein>
    <submittedName>
        <fullName evidence="1">Estradiol 17-beta-dehydrogenase 12</fullName>
    </submittedName>
</protein>
<evidence type="ECO:0000313" key="2">
    <source>
        <dbReference type="Proteomes" id="UP000297703"/>
    </source>
</evidence>
<evidence type="ECO:0000313" key="1">
    <source>
        <dbReference type="EMBL" id="TFK15038.1"/>
    </source>
</evidence>
<proteinExistence type="predicted"/>
<sequence>MHLNVEKLQNQVLQKFVSRLSHECVFTSDFYTMKKSTLGGEWVSGLQKIGLLKYWIIFNRICEIKAITVGTVGLKILAQTECSIEAALSLSHHGGTLIRVCVKSILPLPVSVCSVDKDFGLH</sequence>
<keyword evidence="2" id="KW-1185">Reference proteome</keyword>
<dbReference type="EMBL" id="QXTE01000006">
    <property type="protein sequence ID" value="TFK15038.1"/>
    <property type="molecule type" value="Genomic_DNA"/>
</dbReference>
<organism evidence="1 2">
    <name type="scientific">Platysternon megacephalum</name>
    <name type="common">big-headed turtle</name>
    <dbReference type="NCBI Taxonomy" id="55544"/>
    <lineage>
        <taxon>Eukaryota</taxon>
        <taxon>Metazoa</taxon>
        <taxon>Chordata</taxon>
        <taxon>Craniata</taxon>
        <taxon>Vertebrata</taxon>
        <taxon>Euteleostomi</taxon>
        <taxon>Archelosauria</taxon>
        <taxon>Testudinata</taxon>
        <taxon>Testudines</taxon>
        <taxon>Cryptodira</taxon>
        <taxon>Durocryptodira</taxon>
        <taxon>Testudinoidea</taxon>
        <taxon>Platysternidae</taxon>
        <taxon>Platysternon</taxon>
    </lineage>
</organism>
<reference evidence="1 2" key="1">
    <citation type="submission" date="2019-04" db="EMBL/GenBank/DDBJ databases">
        <title>Draft genome of the big-headed turtle Platysternon megacephalum.</title>
        <authorList>
            <person name="Gong S."/>
        </authorList>
    </citation>
    <scope>NUCLEOTIDE SEQUENCE [LARGE SCALE GENOMIC DNA]</scope>
    <source>
        <strain evidence="1">DO16091913</strain>
        <tissue evidence="1">Muscle</tissue>
    </source>
</reference>
<dbReference type="AlphaFoldDB" id="A0A4D9F6J5"/>
<accession>A0A4D9F6J5</accession>
<gene>
    <name evidence="1" type="ORF">DR999_PMT01315</name>
</gene>
<dbReference type="Proteomes" id="UP000297703">
    <property type="component" value="Unassembled WGS sequence"/>
</dbReference>